<dbReference type="EMBL" id="SRPY01000358">
    <property type="protein sequence ID" value="KAG5925582.1"/>
    <property type="molecule type" value="Genomic_DNA"/>
</dbReference>
<dbReference type="PANTHER" id="PTHR33657">
    <property type="entry name" value="DOMAIN PROTEIN, PUTATIVE (AFU_ORTHOLOGUE AFUA_5G00600)-RELATED"/>
    <property type="match status" value="1"/>
</dbReference>
<gene>
    <name evidence="2" type="ORF">E4U42_004161</name>
</gene>
<dbReference type="PANTHER" id="PTHR33657:SF6">
    <property type="entry name" value="SECRETED PROTEIN"/>
    <property type="match status" value="1"/>
</dbReference>
<evidence type="ECO:0008006" key="4">
    <source>
        <dbReference type="Google" id="ProtNLM"/>
    </source>
</evidence>
<dbReference type="Pfam" id="PF05630">
    <property type="entry name" value="NPP1"/>
    <property type="match status" value="1"/>
</dbReference>
<evidence type="ECO:0000313" key="2">
    <source>
        <dbReference type="EMBL" id="KAG5925582.1"/>
    </source>
</evidence>
<sequence>MQLTQLLALPVLLAGCTANALEYINHDAVRTIPESLPRGIVGANIKRFQPYFNTLGPGCWPYPAVDVDGRVSGGLKPSGPAGGQCSNSAGQAYVRHRKYQDHYIIGYAYYMPKDSDKTRHDWQVAYLKIDDINSSNPRLLGVAVSQGPRFGVSPAGPNDGLSYRDGHLLVNYITDATLGEHVLRVQNRAGSLHPAIDIDLVFPQVKSALLTGNWGRERFPLQDNFADVAGRLFR</sequence>
<organism evidence="2 3">
    <name type="scientific">Claviceps africana</name>
    <dbReference type="NCBI Taxonomy" id="83212"/>
    <lineage>
        <taxon>Eukaryota</taxon>
        <taxon>Fungi</taxon>
        <taxon>Dikarya</taxon>
        <taxon>Ascomycota</taxon>
        <taxon>Pezizomycotina</taxon>
        <taxon>Sordariomycetes</taxon>
        <taxon>Hypocreomycetidae</taxon>
        <taxon>Hypocreales</taxon>
        <taxon>Clavicipitaceae</taxon>
        <taxon>Claviceps</taxon>
    </lineage>
</organism>
<dbReference type="Proteomes" id="UP000811619">
    <property type="component" value="Unassembled WGS sequence"/>
</dbReference>
<comment type="caution">
    <text evidence="2">The sequence shown here is derived from an EMBL/GenBank/DDBJ whole genome shotgun (WGS) entry which is preliminary data.</text>
</comment>
<keyword evidence="1" id="KW-0732">Signal</keyword>
<feature type="signal peptide" evidence="1">
    <location>
        <begin position="1"/>
        <end position="18"/>
    </location>
</feature>
<evidence type="ECO:0000313" key="3">
    <source>
        <dbReference type="Proteomes" id="UP000811619"/>
    </source>
</evidence>
<dbReference type="AlphaFoldDB" id="A0A8K0J8F4"/>
<protein>
    <recommendedName>
        <fullName evidence="4">Necrosis inducing protein (NPP1)</fullName>
    </recommendedName>
</protein>
<feature type="chain" id="PRO_5035440527" description="Necrosis inducing protein (NPP1)" evidence="1">
    <location>
        <begin position="19"/>
        <end position="234"/>
    </location>
</feature>
<keyword evidence="3" id="KW-1185">Reference proteome</keyword>
<proteinExistence type="predicted"/>
<name>A0A8K0J8F4_9HYPO</name>
<dbReference type="InterPro" id="IPR008701">
    <property type="entry name" value="NPP1"/>
</dbReference>
<reference evidence="2" key="1">
    <citation type="journal article" date="2020" name="bioRxiv">
        <title>Whole genome comparisons of ergot fungi reveals the divergence and evolution of species within the genus Claviceps are the result of varying mechanisms driving genome evolution and host range expansion.</title>
        <authorList>
            <person name="Wyka S.A."/>
            <person name="Mondo S.J."/>
            <person name="Liu M."/>
            <person name="Dettman J."/>
            <person name="Nalam V."/>
            <person name="Broders K.D."/>
        </authorList>
    </citation>
    <scope>NUCLEOTIDE SEQUENCE</scope>
    <source>
        <strain evidence="2">CCC 489</strain>
    </source>
</reference>
<accession>A0A8K0J8F4</accession>
<dbReference type="PIRSF" id="PIRSF029958">
    <property type="entry name" value="Necrosis-inducing_protein"/>
    <property type="match status" value="1"/>
</dbReference>
<dbReference type="OrthoDB" id="89086at2759"/>
<evidence type="ECO:0000256" key="1">
    <source>
        <dbReference type="SAM" id="SignalP"/>
    </source>
</evidence>